<gene>
    <name evidence="10" type="ORF">F7O44_15140</name>
</gene>
<dbReference type="RefSeq" id="WP_162451113.1">
    <property type="nucleotide sequence ID" value="NZ_WLZY01000005.1"/>
</dbReference>
<feature type="modified residue" description="4-aspartylphosphate" evidence="6">
    <location>
        <position position="57"/>
    </location>
</feature>
<accession>A0A7K3M676</accession>
<proteinExistence type="predicted"/>
<evidence type="ECO:0000256" key="4">
    <source>
        <dbReference type="ARBA" id="ARBA00023125"/>
    </source>
</evidence>
<dbReference type="InterPro" id="IPR001867">
    <property type="entry name" value="OmpR/PhoB-type_DNA-bd"/>
</dbReference>
<dbReference type="InterPro" id="IPR039420">
    <property type="entry name" value="WalR-like"/>
</dbReference>
<dbReference type="GO" id="GO:0000156">
    <property type="term" value="F:phosphorelay response regulator activity"/>
    <property type="evidence" value="ECO:0007669"/>
    <property type="project" value="TreeGrafter"/>
</dbReference>
<dbReference type="SUPFAM" id="SSF52172">
    <property type="entry name" value="CheY-like"/>
    <property type="match status" value="1"/>
</dbReference>
<dbReference type="SMART" id="SM00862">
    <property type="entry name" value="Trans_reg_C"/>
    <property type="match status" value="1"/>
</dbReference>
<dbReference type="FunFam" id="1.10.10.10:FF:000018">
    <property type="entry name" value="DNA-binding response regulator ResD"/>
    <property type="match status" value="1"/>
</dbReference>
<dbReference type="FunFam" id="3.40.50.2300:FF:000001">
    <property type="entry name" value="DNA-binding response regulator PhoB"/>
    <property type="match status" value="1"/>
</dbReference>
<evidence type="ECO:0000313" key="10">
    <source>
        <dbReference type="EMBL" id="NDL58402.1"/>
    </source>
</evidence>
<keyword evidence="11" id="KW-1185">Reference proteome</keyword>
<keyword evidence="5" id="KW-0804">Transcription</keyword>
<dbReference type="CDD" id="cd00383">
    <property type="entry name" value="trans_reg_C"/>
    <property type="match status" value="1"/>
</dbReference>
<dbReference type="InterPro" id="IPR036388">
    <property type="entry name" value="WH-like_DNA-bd_sf"/>
</dbReference>
<dbReference type="PANTHER" id="PTHR48111">
    <property type="entry name" value="REGULATOR OF RPOS"/>
    <property type="match status" value="1"/>
</dbReference>
<evidence type="ECO:0000313" key="11">
    <source>
        <dbReference type="Proteomes" id="UP000460435"/>
    </source>
</evidence>
<evidence type="ECO:0000259" key="8">
    <source>
        <dbReference type="PROSITE" id="PS50110"/>
    </source>
</evidence>
<dbReference type="PROSITE" id="PS50110">
    <property type="entry name" value="RESPONSE_REGULATORY"/>
    <property type="match status" value="1"/>
</dbReference>
<dbReference type="PROSITE" id="PS51755">
    <property type="entry name" value="OMPR_PHOB"/>
    <property type="match status" value="1"/>
</dbReference>
<feature type="DNA-binding region" description="OmpR/PhoB-type" evidence="7">
    <location>
        <begin position="133"/>
        <end position="231"/>
    </location>
</feature>
<name>A0A7K3M676_9ACTN</name>
<comment type="caution">
    <text evidence="10">The sequence shown here is derived from an EMBL/GenBank/DDBJ whole genome shotgun (WGS) entry which is preliminary data.</text>
</comment>
<evidence type="ECO:0000259" key="9">
    <source>
        <dbReference type="PROSITE" id="PS51755"/>
    </source>
</evidence>
<keyword evidence="4 7" id="KW-0238">DNA-binding</keyword>
<feature type="domain" description="Response regulatory" evidence="8">
    <location>
        <begin position="8"/>
        <end position="121"/>
    </location>
</feature>
<protein>
    <submittedName>
        <fullName evidence="10">Response regulator</fullName>
    </submittedName>
</protein>
<dbReference type="Proteomes" id="UP000460435">
    <property type="component" value="Unassembled WGS sequence"/>
</dbReference>
<dbReference type="EMBL" id="WLZY01000005">
    <property type="protein sequence ID" value="NDL58402.1"/>
    <property type="molecule type" value="Genomic_DNA"/>
</dbReference>
<keyword evidence="1 6" id="KW-0597">Phosphoprotein</keyword>
<evidence type="ECO:0000256" key="2">
    <source>
        <dbReference type="ARBA" id="ARBA00023012"/>
    </source>
</evidence>
<dbReference type="Gene3D" id="3.40.50.2300">
    <property type="match status" value="1"/>
</dbReference>
<dbReference type="Pfam" id="PF00486">
    <property type="entry name" value="Trans_reg_C"/>
    <property type="match status" value="1"/>
</dbReference>
<dbReference type="GO" id="GO:0005829">
    <property type="term" value="C:cytosol"/>
    <property type="evidence" value="ECO:0007669"/>
    <property type="project" value="TreeGrafter"/>
</dbReference>
<dbReference type="InterPro" id="IPR011006">
    <property type="entry name" value="CheY-like_superfamily"/>
</dbReference>
<organism evidence="10 11">
    <name type="scientific">Phytoactinopolyspora mesophila</name>
    <dbReference type="NCBI Taxonomy" id="2650750"/>
    <lineage>
        <taxon>Bacteria</taxon>
        <taxon>Bacillati</taxon>
        <taxon>Actinomycetota</taxon>
        <taxon>Actinomycetes</taxon>
        <taxon>Jiangellales</taxon>
        <taxon>Jiangellaceae</taxon>
        <taxon>Phytoactinopolyspora</taxon>
    </lineage>
</organism>
<dbReference type="GO" id="GO:0006355">
    <property type="term" value="P:regulation of DNA-templated transcription"/>
    <property type="evidence" value="ECO:0007669"/>
    <property type="project" value="InterPro"/>
</dbReference>
<dbReference type="Pfam" id="PF00072">
    <property type="entry name" value="Response_reg"/>
    <property type="match status" value="1"/>
</dbReference>
<dbReference type="Gene3D" id="1.10.10.10">
    <property type="entry name" value="Winged helix-like DNA-binding domain superfamily/Winged helix DNA-binding domain"/>
    <property type="match status" value="1"/>
</dbReference>
<keyword evidence="3" id="KW-0805">Transcription regulation</keyword>
<dbReference type="InterPro" id="IPR001789">
    <property type="entry name" value="Sig_transdc_resp-reg_receiver"/>
</dbReference>
<evidence type="ECO:0000256" key="5">
    <source>
        <dbReference type="ARBA" id="ARBA00023163"/>
    </source>
</evidence>
<reference evidence="10 11" key="1">
    <citation type="submission" date="2019-11" db="EMBL/GenBank/DDBJ databases">
        <authorList>
            <person name="Li X.-J."/>
            <person name="Feng X.-M."/>
        </authorList>
    </citation>
    <scope>NUCLEOTIDE SEQUENCE [LARGE SCALE GENOMIC DNA]</scope>
    <source>
        <strain evidence="10 11">XMNu-373</strain>
    </source>
</reference>
<dbReference type="SUPFAM" id="SSF46894">
    <property type="entry name" value="C-terminal effector domain of the bipartite response regulators"/>
    <property type="match status" value="1"/>
</dbReference>
<dbReference type="GO" id="GO:0000976">
    <property type="term" value="F:transcription cis-regulatory region binding"/>
    <property type="evidence" value="ECO:0007669"/>
    <property type="project" value="TreeGrafter"/>
</dbReference>
<dbReference type="Gene3D" id="6.10.250.690">
    <property type="match status" value="1"/>
</dbReference>
<evidence type="ECO:0000256" key="7">
    <source>
        <dbReference type="PROSITE-ProRule" id="PRU01091"/>
    </source>
</evidence>
<dbReference type="InterPro" id="IPR016032">
    <property type="entry name" value="Sig_transdc_resp-reg_C-effctor"/>
</dbReference>
<feature type="domain" description="OmpR/PhoB-type" evidence="9">
    <location>
        <begin position="133"/>
        <end position="231"/>
    </location>
</feature>
<evidence type="ECO:0000256" key="1">
    <source>
        <dbReference type="ARBA" id="ARBA00022553"/>
    </source>
</evidence>
<dbReference type="PANTHER" id="PTHR48111:SF4">
    <property type="entry name" value="DNA-BINDING DUAL TRANSCRIPTIONAL REGULATOR OMPR"/>
    <property type="match status" value="1"/>
</dbReference>
<dbReference type="GO" id="GO:0032993">
    <property type="term" value="C:protein-DNA complex"/>
    <property type="evidence" value="ECO:0007669"/>
    <property type="project" value="TreeGrafter"/>
</dbReference>
<keyword evidence="2" id="KW-0902">Two-component regulatory system</keyword>
<evidence type="ECO:0000256" key="6">
    <source>
        <dbReference type="PROSITE-ProRule" id="PRU00169"/>
    </source>
</evidence>
<evidence type="ECO:0000256" key="3">
    <source>
        <dbReference type="ARBA" id="ARBA00023015"/>
    </source>
</evidence>
<dbReference type="AlphaFoldDB" id="A0A7K3M676"/>
<dbReference type="SMART" id="SM00448">
    <property type="entry name" value="REC"/>
    <property type="match status" value="1"/>
</dbReference>
<sequence>MSTDAASRVLVVDDDPALADVVGRYLIRDGFEVDYATDGVAGLKQALATLPDIVVLDLMLPGMDGLEVCRRLRQVAPIPVVMLTALGEESDRITGLDIGADDYVTKPFSPRELAARVRAVLRRSTGGVAHSSVETLSGGGIEIDVVGHEAVLGGEQIALTAKEFDLLVHFLANPGRAFRREELLETVWGWRFGDTSTVTVHVRRLREKIERDPSAPRHLQTVRGVGYRFQP</sequence>